<evidence type="ECO:0000256" key="2">
    <source>
        <dbReference type="ARBA" id="ARBA00023242"/>
    </source>
</evidence>
<keyword evidence="6" id="KW-1185">Reference proteome</keyword>
<dbReference type="GO" id="GO:0005634">
    <property type="term" value="C:nucleus"/>
    <property type="evidence" value="ECO:0007669"/>
    <property type="project" value="UniProtKB-SubCell"/>
</dbReference>
<proteinExistence type="predicted"/>
<protein>
    <recommendedName>
        <fullName evidence="4">Chromodomain-helicase-DNA-binding protein 1-like C-terminal domain-containing protein</fullName>
    </recommendedName>
</protein>
<evidence type="ECO:0000313" key="6">
    <source>
        <dbReference type="Proteomes" id="UP001642360"/>
    </source>
</evidence>
<comment type="caution">
    <text evidence="5">The sequence shown here is derived from an EMBL/GenBank/DDBJ whole genome shotgun (WGS) entry which is preliminary data.</text>
</comment>
<feature type="region of interest" description="Disordered" evidence="3">
    <location>
        <begin position="151"/>
        <end position="216"/>
    </location>
</feature>
<sequence>MSDTEEVYEQFKEVKWMEWCEDVMAGKEKTLRRLHKLQTTSAELPKEKVLSKIRNYLQLLGRKIDLIVVEYEQEPYKQERMTTRLWKYVSTFSNLSGERLHQIYSKLKQEQGLTAGVGPSHINGSAPGHQTSIFHKGYDTGKFEAWKRRRRAEETHSQVQIPHHRSLSNDTRIPEPNSLGILGAGPSNDRHFDNGRPYRTHQTGLPPRQGFSSGVK</sequence>
<dbReference type="EMBL" id="CAUOFW020008946">
    <property type="protein sequence ID" value="CAK9184373.1"/>
    <property type="molecule type" value="Genomic_DNA"/>
</dbReference>
<evidence type="ECO:0000313" key="5">
    <source>
        <dbReference type="EMBL" id="CAK9184373.1"/>
    </source>
</evidence>
<dbReference type="Proteomes" id="UP001642360">
    <property type="component" value="Unassembled WGS sequence"/>
</dbReference>
<evidence type="ECO:0000256" key="1">
    <source>
        <dbReference type="ARBA" id="ARBA00004123"/>
    </source>
</evidence>
<dbReference type="Pfam" id="PF13907">
    <property type="entry name" value="CHD1-like_C"/>
    <property type="match status" value="1"/>
</dbReference>
<evidence type="ECO:0000256" key="3">
    <source>
        <dbReference type="SAM" id="MobiDB-lite"/>
    </source>
</evidence>
<comment type="subcellular location">
    <subcellularLocation>
        <location evidence="1">Nucleus</location>
    </subcellularLocation>
</comment>
<reference evidence="5 6" key="1">
    <citation type="submission" date="2024-02" db="EMBL/GenBank/DDBJ databases">
        <authorList>
            <person name="Vignale AGUSTIN F."/>
            <person name="Sosa J E."/>
            <person name="Modenutti C."/>
        </authorList>
    </citation>
    <scope>NUCLEOTIDE SEQUENCE [LARGE SCALE GENOMIC DNA]</scope>
</reference>
<organism evidence="5 6">
    <name type="scientific">Ilex paraguariensis</name>
    <name type="common">yerba mate</name>
    <dbReference type="NCBI Taxonomy" id="185542"/>
    <lineage>
        <taxon>Eukaryota</taxon>
        <taxon>Viridiplantae</taxon>
        <taxon>Streptophyta</taxon>
        <taxon>Embryophyta</taxon>
        <taxon>Tracheophyta</taxon>
        <taxon>Spermatophyta</taxon>
        <taxon>Magnoliopsida</taxon>
        <taxon>eudicotyledons</taxon>
        <taxon>Gunneridae</taxon>
        <taxon>Pentapetalae</taxon>
        <taxon>asterids</taxon>
        <taxon>campanulids</taxon>
        <taxon>Aquifoliales</taxon>
        <taxon>Aquifoliaceae</taxon>
        <taxon>Ilex</taxon>
    </lineage>
</organism>
<evidence type="ECO:0000259" key="4">
    <source>
        <dbReference type="SMART" id="SM01176"/>
    </source>
</evidence>
<feature type="domain" description="Chromodomain-helicase-DNA-binding protein 1-like C-terminal" evidence="4">
    <location>
        <begin position="2"/>
        <end position="107"/>
    </location>
</feature>
<gene>
    <name evidence="5" type="ORF">ILEXP_LOCUS54691</name>
</gene>
<accession>A0ABC8UTI4</accession>
<name>A0ABC8UTI4_9AQUA</name>
<dbReference type="SMART" id="SM01176">
    <property type="entry name" value="DUF4208"/>
    <property type="match status" value="1"/>
</dbReference>
<dbReference type="InterPro" id="IPR025260">
    <property type="entry name" value="CHD1-like_C"/>
</dbReference>
<keyword evidence="2" id="KW-0539">Nucleus</keyword>
<dbReference type="AlphaFoldDB" id="A0ABC8UTI4"/>